<feature type="domain" description="Protein kinase" evidence="10">
    <location>
        <begin position="35"/>
        <end position="304"/>
    </location>
</feature>
<reference evidence="11" key="1">
    <citation type="submission" date="2019-12" db="EMBL/GenBank/DDBJ databases">
        <title>High-Quality draft genome sequences of three cyanobacteria isolated from the limestone walls of the Old Cathedral of Coimbra.</title>
        <authorList>
            <person name="Tiago I."/>
            <person name="Soares F."/>
            <person name="Portugal A."/>
        </authorList>
    </citation>
    <scope>NUCLEOTIDE SEQUENCE</scope>
    <source>
        <strain evidence="11">A</strain>
    </source>
</reference>
<dbReference type="CDD" id="cd14014">
    <property type="entry name" value="STKc_PknB_like"/>
    <property type="match status" value="1"/>
</dbReference>
<dbReference type="GO" id="GO:0005524">
    <property type="term" value="F:ATP binding"/>
    <property type="evidence" value="ECO:0007669"/>
    <property type="project" value="UniProtKB-UniRule"/>
</dbReference>
<comment type="caution">
    <text evidence="11">The sequence shown here is derived from an EMBL/GenBank/DDBJ whole genome shotgun (WGS) entry which is preliminary data.</text>
</comment>
<evidence type="ECO:0000256" key="1">
    <source>
        <dbReference type="ARBA" id="ARBA00012513"/>
    </source>
</evidence>
<dbReference type="PANTHER" id="PTHR24363:SF0">
    <property type="entry name" value="SERINE_THREONINE KINASE LIKE DOMAIN CONTAINING 1"/>
    <property type="match status" value="1"/>
</dbReference>
<accession>A0A8J8CI15</accession>
<keyword evidence="6 9" id="KW-0067">ATP-binding</keyword>
<evidence type="ECO:0000256" key="6">
    <source>
        <dbReference type="ARBA" id="ARBA00022840"/>
    </source>
</evidence>
<dbReference type="Pfam" id="PF00069">
    <property type="entry name" value="Pkinase"/>
    <property type="match status" value="1"/>
</dbReference>
<name>A0A8J8CI15_9CYAN</name>
<dbReference type="PROSITE" id="PS50011">
    <property type="entry name" value="PROTEIN_KINASE_DOM"/>
    <property type="match status" value="1"/>
</dbReference>
<comment type="catalytic activity">
    <reaction evidence="8">
        <text>L-seryl-[protein] + ATP = O-phospho-L-seryl-[protein] + ADP + H(+)</text>
        <dbReference type="Rhea" id="RHEA:17989"/>
        <dbReference type="Rhea" id="RHEA-COMP:9863"/>
        <dbReference type="Rhea" id="RHEA-COMP:11604"/>
        <dbReference type="ChEBI" id="CHEBI:15378"/>
        <dbReference type="ChEBI" id="CHEBI:29999"/>
        <dbReference type="ChEBI" id="CHEBI:30616"/>
        <dbReference type="ChEBI" id="CHEBI:83421"/>
        <dbReference type="ChEBI" id="CHEBI:456216"/>
        <dbReference type="EC" id="2.7.11.1"/>
    </reaction>
</comment>
<proteinExistence type="predicted"/>
<dbReference type="InterPro" id="IPR011009">
    <property type="entry name" value="Kinase-like_dom_sf"/>
</dbReference>
<dbReference type="RefSeq" id="WP_162422779.1">
    <property type="nucleotide sequence ID" value="NZ_WVIE01000007.1"/>
</dbReference>
<keyword evidence="12" id="KW-1185">Reference proteome</keyword>
<evidence type="ECO:0000259" key="10">
    <source>
        <dbReference type="PROSITE" id="PS50011"/>
    </source>
</evidence>
<keyword evidence="4 9" id="KW-0547">Nucleotide-binding</keyword>
<dbReference type="AlphaFoldDB" id="A0A8J8CI15"/>
<sequence>MTPPPADFSNLRAELLEQTHLGRMCSSKQLLCDRYEVRKLVGHGGFGVTFLSRDTKLPGTPVCIIKQLSPKVRDPRLLEKARQRFEQEAKILGQLGTHSQIPHLLNYFEIEGEFYLVQEYVRGLTLSKSIRRGGVWSEEQVKQFLKAFLPVLHYVHSNHVIHRDIKPSNILHCHEDGRLVLIDFGAVKEKVMTVDPATCRTFSTHFIGTVGFAPPEQLSLRSVFATDLYALGMTCLFLLTGKPPLEFDYEPRTGEILWQGDVQVSDYFGRVLARMLKASLKERYQSADEVFRALELESHVQTLLPCMSNQPLAPVAEPPHPKEFVSPIIRTANAIREWQARLEAKRIRDGERRRRMTKP</sequence>
<evidence type="ECO:0000256" key="5">
    <source>
        <dbReference type="ARBA" id="ARBA00022777"/>
    </source>
</evidence>
<dbReference type="EC" id="2.7.11.1" evidence="1"/>
<evidence type="ECO:0000313" key="12">
    <source>
        <dbReference type="Proteomes" id="UP000646053"/>
    </source>
</evidence>
<comment type="catalytic activity">
    <reaction evidence="7">
        <text>L-threonyl-[protein] + ATP = O-phospho-L-threonyl-[protein] + ADP + H(+)</text>
        <dbReference type="Rhea" id="RHEA:46608"/>
        <dbReference type="Rhea" id="RHEA-COMP:11060"/>
        <dbReference type="Rhea" id="RHEA-COMP:11605"/>
        <dbReference type="ChEBI" id="CHEBI:15378"/>
        <dbReference type="ChEBI" id="CHEBI:30013"/>
        <dbReference type="ChEBI" id="CHEBI:30616"/>
        <dbReference type="ChEBI" id="CHEBI:61977"/>
        <dbReference type="ChEBI" id="CHEBI:456216"/>
        <dbReference type="EC" id="2.7.11.1"/>
    </reaction>
</comment>
<dbReference type="EMBL" id="WVIE01000007">
    <property type="protein sequence ID" value="NDJ17283.1"/>
    <property type="molecule type" value="Genomic_DNA"/>
</dbReference>
<dbReference type="InterPro" id="IPR000719">
    <property type="entry name" value="Prot_kinase_dom"/>
</dbReference>
<evidence type="ECO:0000256" key="9">
    <source>
        <dbReference type="PROSITE-ProRule" id="PRU10141"/>
    </source>
</evidence>
<keyword evidence="3" id="KW-0808">Transferase</keyword>
<evidence type="ECO:0000256" key="2">
    <source>
        <dbReference type="ARBA" id="ARBA00022527"/>
    </source>
</evidence>
<keyword evidence="5 11" id="KW-0418">Kinase</keyword>
<keyword evidence="2" id="KW-0723">Serine/threonine-protein kinase</keyword>
<dbReference type="SUPFAM" id="SSF56112">
    <property type="entry name" value="Protein kinase-like (PK-like)"/>
    <property type="match status" value="1"/>
</dbReference>
<dbReference type="GO" id="GO:0004674">
    <property type="term" value="F:protein serine/threonine kinase activity"/>
    <property type="evidence" value="ECO:0007669"/>
    <property type="project" value="UniProtKB-KW"/>
</dbReference>
<evidence type="ECO:0000256" key="7">
    <source>
        <dbReference type="ARBA" id="ARBA00047899"/>
    </source>
</evidence>
<evidence type="ECO:0000313" key="11">
    <source>
        <dbReference type="EMBL" id="NDJ17283.1"/>
    </source>
</evidence>
<gene>
    <name evidence="11" type="ORF">GS601_08260</name>
</gene>
<dbReference type="PANTHER" id="PTHR24363">
    <property type="entry name" value="SERINE/THREONINE PROTEIN KINASE"/>
    <property type="match status" value="1"/>
</dbReference>
<dbReference type="Gene3D" id="1.10.510.10">
    <property type="entry name" value="Transferase(Phosphotransferase) domain 1"/>
    <property type="match status" value="1"/>
</dbReference>
<evidence type="ECO:0000256" key="8">
    <source>
        <dbReference type="ARBA" id="ARBA00048679"/>
    </source>
</evidence>
<dbReference type="InterPro" id="IPR017441">
    <property type="entry name" value="Protein_kinase_ATP_BS"/>
</dbReference>
<feature type="binding site" evidence="9">
    <location>
        <position position="66"/>
    </location>
    <ligand>
        <name>ATP</name>
        <dbReference type="ChEBI" id="CHEBI:30616"/>
    </ligand>
</feature>
<dbReference type="SMART" id="SM00220">
    <property type="entry name" value="S_TKc"/>
    <property type="match status" value="1"/>
</dbReference>
<evidence type="ECO:0000256" key="4">
    <source>
        <dbReference type="ARBA" id="ARBA00022741"/>
    </source>
</evidence>
<organism evidence="11 12">
    <name type="scientific">Myxacorys almedinensis A</name>
    <dbReference type="NCBI Taxonomy" id="2690445"/>
    <lineage>
        <taxon>Bacteria</taxon>
        <taxon>Bacillati</taxon>
        <taxon>Cyanobacteriota</taxon>
        <taxon>Cyanophyceae</taxon>
        <taxon>Leptolyngbyales</taxon>
        <taxon>Leptolyngbyaceae</taxon>
        <taxon>Myxacorys</taxon>
        <taxon>Myxacorys almedinensis</taxon>
    </lineage>
</organism>
<dbReference type="PROSITE" id="PS00107">
    <property type="entry name" value="PROTEIN_KINASE_ATP"/>
    <property type="match status" value="1"/>
</dbReference>
<dbReference type="Proteomes" id="UP000646053">
    <property type="component" value="Unassembled WGS sequence"/>
</dbReference>
<protein>
    <recommendedName>
        <fullName evidence="1">non-specific serine/threonine protein kinase</fullName>
        <ecNumber evidence="1">2.7.11.1</ecNumber>
    </recommendedName>
</protein>
<evidence type="ECO:0000256" key="3">
    <source>
        <dbReference type="ARBA" id="ARBA00022679"/>
    </source>
</evidence>